<dbReference type="AlphaFoldDB" id="A0A2P8DVR6"/>
<dbReference type="EMBL" id="PYGE01000014">
    <property type="protein sequence ID" value="PSL01306.1"/>
    <property type="molecule type" value="Genomic_DNA"/>
</dbReference>
<dbReference type="SUPFAM" id="SSF51735">
    <property type="entry name" value="NAD(P)-binding Rossmann-fold domains"/>
    <property type="match status" value="1"/>
</dbReference>
<reference evidence="3 4" key="1">
    <citation type="submission" date="2018-03" db="EMBL/GenBank/DDBJ databases">
        <title>Genomic Encyclopedia of Archaeal and Bacterial Type Strains, Phase II (KMG-II): from individual species to whole genera.</title>
        <authorList>
            <person name="Goeker M."/>
        </authorList>
    </citation>
    <scope>NUCLEOTIDE SEQUENCE [LARGE SCALE GENOMIC DNA]</scope>
    <source>
        <strain evidence="3 4">DSM 45211</strain>
    </source>
</reference>
<dbReference type="OrthoDB" id="5176214at2"/>
<dbReference type="RefSeq" id="WP_106538548.1">
    <property type="nucleotide sequence ID" value="NZ_ML142899.1"/>
</dbReference>
<evidence type="ECO:0000313" key="3">
    <source>
        <dbReference type="EMBL" id="PSL01306.1"/>
    </source>
</evidence>
<organism evidence="3 4">
    <name type="scientific">Haloactinopolyspora alba</name>
    <dbReference type="NCBI Taxonomy" id="648780"/>
    <lineage>
        <taxon>Bacteria</taxon>
        <taxon>Bacillati</taxon>
        <taxon>Actinomycetota</taxon>
        <taxon>Actinomycetes</taxon>
        <taxon>Jiangellales</taxon>
        <taxon>Jiangellaceae</taxon>
        <taxon>Haloactinopolyspora</taxon>
    </lineage>
</organism>
<dbReference type="Pfam" id="PF21761">
    <property type="entry name" value="RedAm-like_C"/>
    <property type="match status" value="1"/>
</dbReference>
<sequence length="301" mass="30630">MTNSSDAPTRTVTVAGTGAIGTAVARTLLKAGLTVTVWNRTSSRTSALVDDGATAVDSVGDAVLASELTLLTVTDYSALDDVFAELDAVPGGLGGRTVVALCTGSAADADRTAARAESSGALYLDAGVQTAPEDIGTPAATILYGGSRHAFDRHLSVLELLSTARHVGENPAAAAVWDLTLFGVWYDAQLGLLRALTAAREAGLDVAGFAETAAIQLGHVVAAAADTAGEVLDGEYPRGPADLREHRMVVDELVAQRAGSALGDGGLTDVSRLLDLEIGAGRGDLGLTAVTLPSGRQRDQP</sequence>
<dbReference type="InterPro" id="IPR051265">
    <property type="entry name" value="HIBADH-related_NP60_sf"/>
</dbReference>
<feature type="domain" description="6-phosphogluconate dehydrogenase NADP-binding" evidence="1">
    <location>
        <begin position="12"/>
        <end position="163"/>
    </location>
</feature>
<dbReference type="InterPro" id="IPR006115">
    <property type="entry name" value="6PGDH_NADP-bd"/>
</dbReference>
<name>A0A2P8DVR6_9ACTN</name>
<dbReference type="InterPro" id="IPR013328">
    <property type="entry name" value="6PGD_dom2"/>
</dbReference>
<dbReference type="Proteomes" id="UP000243528">
    <property type="component" value="Unassembled WGS sequence"/>
</dbReference>
<evidence type="ECO:0000259" key="1">
    <source>
        <dbReference type="Pfam" id="PF03446"/>
    </source>
</evidence>
<dbReference type="Pfam" id="PF03446">
    <property type="entry name" value="NAD_binding_2"/>
    <property type="match status" value="1"/>
</dbReference>
<dbReference type="PANTHER" id="PTHR43580:SF2">
    <property type="entry name" value="CYTOKINE-LIKE NUCLEAR FACTOR N-PAC"/>
    <property type="match status" value="1"/>
</dbReference>
<dbReference type="InterPro" id="IPR048666">
    <property type="entry name" value="RedAm-like_C"/>
</dbReference>
<proteinExistence type="predicted"/>
<dbReference type="GO" id="GO:0050661">
    <property type="term" value="F:NADP binding"/>
    <property type="evidence" value="ECO:0007669"/>
    <property type="project" value="InterPro"/>
</dbReference>
<protein>
    <submittedName>
        <fullName evidence="3">3-hydroxyisobutyrate dehydrogenase-like beta-hydroxyacid dehydrogenase</fullName>
    </submittedName>
</protein>
<keyword evidence="4" id="KW-1185">Reference proteome</keyword>
<dbReference type="PANTHER" id="PTHR43580">
    <property type="entry name" value="OXIDOREDUCTASE GLYR1-RELATED"/>
    <property type="match status" value="1"/>
</dbReference>
<gene>
    <name evidence="3" type="ORF">CLV30_11436</name>
</gene>
<accession>A0A2P8DVR6</accession>
<dbReference type="InterPro" id="IPR036291">
    <property type="entry name" value="NAD(P)-bd_dom_sf"/>
</dbReference>
<evidence type="ECO:0000313" key="4">
    <source>
        <dbReference type="Proteomes" id="UP000243528"/>
    </source>
</evidence>
<evidence type="ECO:0000259" key="2">
    <source>
        <dbReference type="Pfam" id="PF21761"/>
    </source>
</evidence>
<dbReference type="Gene3D" id="1.10.1040.10">
    <property type="entry name" value="N-(1-d-carboxylethyl)-l-norvaline Dehydrogenase, domain 2"/>
    <property type="match status" value="1"/>
</dbReference>
<dbReference type="Gene3D" id="3.40.50.720">
    <property type="entry name" value="NAD(P)-binding Rossmann-like Domain"/>
    <property type="match status" value="1"/>
</dbReference>
<feature type="domain" description="NADPH-dependent reductive aminase-like C-terminal" evidence="2">
    <location>
        <begin position="171"/>
        <end position="290"/>
    </location>
</feature>
<comment type="caution">
    <text evidence="3">The sequence shown here is derived from an EMBL/GenBank/DDBJ whole genome shotgun (WGS) entry which is preliminary data.</text>
</comment>